<dbReference type="InterPro" id="IPR045582">
    <property type="entry name" value="Trehalase-like_N"/>
</dbReference>
<evidence type="ECO:0000313" key="3">
    <source>
        <dbReference type="EMBL" id="EER18468.1"/>
    </source>
</evidence>
<dbReference type="SUPFAM" id="SSF48208">
    <property type="entry name" value="Six-hairpin glycosidases"/>
    <property type="match status" value="1"/>
</dbReference>
<evidence type="ECO:0000259" key="2">
    <source>
        <dbReference type="Pfam" id="PF19291"/>
    </source>
</evidence>
<dbReference type="RefSeq" id="XP_002786672.1">
    <property type="nucleotide sequence ID" value="XM_002786626.1"/>
</dbReference>
<dbReference type="InterPro" id="IPR008928">
    <property type="entry name" value="6-hairpin_glycosidase_sf"/>
</dbReference>
<dbReference type="EMBL" id="GG671811">
    <property type="protein sequence ID" value="EER18468.1"/>
    <property type="molecule type" value="Genomic_DNA"/>
</dbReference>
<sequence length="597" mass="66338">MPITTEELEYEYNKLYRTCCYTSLAIPLPRIEASSSFTSPTAPLGGPRLASFGIAAKTLSNPPVTQEVSVAPSSTSAAFSSSSIGSAPLQLAVVGNGTYGALIDRRSRVVWCCMDRFDGDPIFNSLLNNDSEESGFFDVVLQGQVRSEQKYIPNTAILVTTLSSKNNDVVQVKDFAPKFIHYDRMFRPFQLFRVITRIRGDPMITVRVRPTFNYNSTDGYQTRGSHHIRFCGPTDTWRMTSNASIRTIIEEVPFLVHDPVYIVFGQDESFANSLTQVSKEFEDKTLKYWKQWCMNLVLPVDYQDILARSAITLSLLQSDECGGIVSSLTTGIPLGPSSPPTRDERACRILDICMSLPVLRQFGLFTMVRRFLEYVKNLCFSSGMNVRPVYSLIGDSDVPGERVIYLAGYQGVGEVVVGGVGEGYGSRQSGGGSSPSVNINDPSIPMYGLFCIALAHGFFDVRLKDICSPKVFDRLEKFGTKAVEAFQMFVTYTHAPPPSGGEDLPPGHRENLSPGLCFDDDLRLLTMAEDDYDDENAGVDGADREWAHQQGLSDDSRDSYGRPRVHTFTSILCWAACDRLQRVAEHLHWVEKSKMWG</sequence>
<dbReference type="Proteomes" id="UP000007800">
    <property type="component" value="Unassembled WGS sequence"/>
</dbReference>
<name>C5KBE2_PERM5</name>
<protein>
    <recommendedName>
        <fullName evidence="2">Trehalase-like N-terminal domain-containing protein</fullName>
    </recommendedName>
</protein>
<dbReference type="OrthoDB" id="436315at2759"/>
<dbReference type="OMA" id="ELWGNFP"/>
<dbReference type="InParanoid" id="C5KBE2"/>
<dbReference type="GeneID" id="9049350"/>
<organism evidence="4">
    <name type="scientific">Perkinsus marinus (strain ATCC 50983 / TXsc)</name>
    <dbReference type="NCBI Taxonomy" id="423536"/>
    <lineage>
        <taxon>Eukaryota</taxon>
        <taxon>Sar</taxon>
        <taxon>Alveolata</taxon>
        <taxon>Perkinsozoa</taxon>
        <taxon>Perkinsea</taxon>
        <taxon>Perkinsida</taxon>
        <taxon>Perkinsidae</taxon>
        <taxon>Perkinsus</taxon>
    </lineage>
</organism>
<dbReference type="AlphaFoldDB" id="C5KBE2"/>
<evidence type="ECO:0000313" key="4">
    <source>
        <dbReference type="Proteomes" id="UP000007800"/>
    </source>
</evidence>
<keyword evidence="4" id="KW-1185">Reference proteome</keyword>
<evidence type="ECO:0000256" key="1">
    <source>
        <dbReference type="SAM" id="MobiDB-lite"/>
    </source>
</evidence>
<proteinExistence type="predicted"/>
<gene>
    <name evidence="3" type="ORF">Pmar_PMAR005412</name>
</gene>
<dbReference type="GO" id="GO:0005975">
    <property type="term" value="P:carbohydrate metabolic process"/>
    <property type="evidence" value="ECO:0007669"/>
    <property type="project" value="InterPro"/>
</dbReference>
<reference evidence="3 4" key="1">
    <citation type="submission" date="2008-07" db="EMBL/GenBank/DDBJ databases">
        <authorList>
            <person name="El-Sayed N."/>
            <person name="Caler E."/>
            <person name="Inman J."/>
            <person name="Amedeo P."/>
            <person name="Hass B."/>
            <person name="Wortman J."/>
        </authorList>
    </citation>
    <scope>NUCLEOTIDE SEQUENCE [LARGE SCALE GENOMIC DNA]</scope>
    <source>
        <strain evidence="4">ATCC 50983 / TXsc</strain>
    </source>
</reference>
<feature type="region of interest" description="Disordered" evidence="1">
    <location>
        <begin position="536"/>
        <end position="559"/>
    </location>
</feature>
<dbReference type="Pfam" id="PF19291">
    <property type="entry name" value="TREH_N"/>
    <property type="match status" value="1"/>
</dbReference>
<feature type="domain" description="Trehalase-like N-terminal" evidence="2">
    <location>
        <begin position="91"/>
        <end position="214"/>
    </location>
</feature>
<accession>C5KBE2</accession>